<evidence type="ECO:0000256" key="1">
    <source>
        <dbReference type="PROSITE-ProRule" id="PRU00339"/>
    </source>
</evidence>
<gene>
    <name evidence="3" type="ORF">Q31a_60790</name>
</gene>
<keyword evidence="4" id="KW-1185">Reference proteome</keyword>
<dbReference type="InterPro" id="IPR011990">
    <property type="entry name" value="TPR-like_helical_dom_sf"/>
</dbReference>
<accession>A0A518GGG8</accession>
<dbReference type="InterPro" id="IPR019734">
    <property type="entry name" value="TPR_rpt"/>
</dbReference>
<dbReference type="OrthoDB" id="220906at2"/>
<evidence type="ECO:0000313" key="3">
    <source>
        <dbReference type="EMBL" id="QDV27686.1"/>
    </source>
</evidence>
<name>A0A518GGG8_9BACT</name>
<dbReference type="RefSeq" id="WP_145085448.1">
    <property type="nucleotide sequence ID" value="NZ_CP036298.1"/>
</dbReference>
<feature type="domain" description="CHAT" evidence="2">
    <location>
        <begin position="899"/>
        <end position="996"/>
    </location>
</feature>
<dbReference type="KEGG" id="ahel:Q31a_60790"/>
<evidence type="ECO:0000259" key="2">
    <source>
        <dbReference type="Pfam" id="PF12770"/>
    </source>
</evidence>
<dbReference type="InterPro" id="IPR024983">
    <property type="entry name" value="CHAT_dom"/>
</dbReference>
<dbReference type="SUPFAM" id="SSF48452">
    <property type="entry name" value="TPR-like"/>
    <property type="match status" value="1"/>
</dbReference>
<feature type="repeat" description="TPR" evidence="1">
    <location>
        <begin position="84"/>
        <end position="117"/>
    </location>
</feature>
<dbReference type="PROSITE" id="PS50005">
    <property type="entry name" value="TPR"/>
    <property type="match status" value="1"/>
</dbReference>
<dbReference type="SMART" id="SM00028">
    <property type="entry name" value="TPR"/>
    <property type="match status" value="2"/>
</dbReference>
<proteinExistence type="predicted"/>
<dbReference type="EMBL" id="CP036298">
    <property type="protein sequence ID" value="QDV27686.1"/>
    <property type="molecule type" value="Genomic_DNA"/>
</dbReference>
<organism evidence="3 4">
    <name type="scientific">Aureliella helgolandensis</name>
    <dbReference type="NCBI Taxonomy" id="2527968"/>
    <lineage>
        <taxon>Bacteria</taxon>
        <taxon>Pseudomonadati</taxon>
        <taxon>Planctomycetota</taxon>
        <taxon>Planctomycetia</taxon>
        <taxon>Pirellulales</taxon>
        <taxon>Pirellulaceae</taxon>
        <taxon>Aureliella</taxon>
    </lineage>
</organism>
<dbReference type="Pfam" id="PF12770">
    <property type="entry name" value="CHAT"/>
    <property type="match status" value="1"/>
</dbReference>
<dbReference type="Proteomes" id="UP000318017">
    <property type="component" value="Chromosome"/>
</dbReference>
<evidence type="ECO:0000313" key="4">
    <source>
        <dbReference type="Proteomes" id="UP000318017"/>
    </source>
</evidence>
<keyword evidence="1" id="KW-0802">TPR repeat</keyword>
<protein>
    <submittedName>
        <fullName evidence="3">CHAT domain protein</fullName>
    </submittedName>
</protein>
<sequence>MTLKLTTVSVPPTLGVVWVLWLGLLGAGAQSTALAQAVSELPRAEYYLSRELLGAGRTLDAAEGFDTARSRARRIGELRWIDSVPPLVMRGECFYQQGNLGAALELYESALQLAIENPDWLDQLEIPGEQLPAIEFAKGVNWLPRSTPSGVVGVPAAIQLAVDLNQAQVGPQGGIVAPVSLVTRLDATEVFQTLGLALVRRREILGPHIRQAPLTIALDQYFSQNPRQTAAWVVASWSTLRGLNHLGSLAPRDAAKEIRQGARIAQKFDYFLTPLALLVLADLEAQQGSYQLAIQLLGDASLLAAQFEQHPILAEIAQVLGSCGAASSRVDLVEPLQNMSSWLAKRSTIAFVAASVGAAELAVLAGDLTRAEKLANQASTPLRQRGIVLPRLQARLAHVKAQLAFATNRQPLGKQSLNEALQIMQGSAELGAFVPTIFQTQLTLDRLAAGTLSAQSAESLLGDAIAEPSALAWQNAPLETLATVTTARIPAYLRHLELARARGADAAELLELMDRVQRERLYEALPLGGRLFSWRKAIVADPQTLSAADRQAVDRVAQANPELPLNLQRMEAAVQQLRQEPIPLDERKLSASAKKPFASVTDLAGKLESEMLLRSVGRIPLERSVPQSASLPLLQSQLADGELLLGFLCAKQQALGVAVTNATCEVWTITNVGAVDAELKSLATEIGLVRTQGAPVLPSAVQRPDAAWRSTALELCAAIFPDTIRDQVAAAKRIIIAPSERLWYVPFELLPDGNTPHAAPWIANHPIVYIPTLGSLAMANAGRPAIQDTLGIVGGFFALDRETNAALARQLIAVVPDSQLVSLSQKILVPSADWLRLRIDQLWVAAEVPAAGWETQGLALGPTRPSSMGGWLELPFLSPLRVLMPGMATSLRSGVLQQGDDLFLPACALMYSGTQSAVLSRWATGGKSSQYLMQRYLQELATEASSTALRRSLLAHWAEQYLIADEPALQPAGDEDAQLIHGTHPLLWSGYMAVGDTAP</sequence>
<dbReference type="AlphaFoldDB" id="A0A518GGG8"/>
<reference evidence="3 4" key="1">
    <citation type="submission" date="2019-02" db="EMBL/GenBank/DDBJ databases">
        <title>Deep-cultivation of Planctomycetes and their phenomic and genomic characterization uncovers novel biology.</title>
        <authorList>
            <person name="Wiegand S."/>
            <person name="Jogler M."/>
            <person name="Boedeker C."/>
            <person name="Pinto D."/>
            <person name="Vollmers J."/>
            <person name="Rivas-Marin E."/>
            <person name="Kohn T."/>
            <person name="Peeters S.H."/>
            <person name="Heuer A."/>
            <person name="Rast P."/>
            <person name="Oberbeckmann S."/>
            <person name="Bunk B."/>
            <person name="Jeske O."/>
            <person name="Meyerdierks A."/>
            <person name="Storesund J.E."/>
            <person name="Kallscheuer N."/>
            <person name="Luecker S."/>
            <person name="Lage O.M."/>
            <person name="Pohl T."/>
            <person name="Merkel B.J."/>
            <person name="Hornburger P."/>
            <person name="Mueller R.-W."/>
            <person name="Bruemmer F."/>
            <person name="Labrenz M."/>
            <person name="Spormann A.M."/>
            <person name="Op den Camp H."/>
            <person name="Overmann J."/>
            <person name="Amann R."/>
            <person name="Jetten M.S.M."/>
            <person name="Mascher T."/>
            <person name="Medema M.H."/>
            <person name="Devos D.P."/>
            <person name="Kaster A.-K."/>
            <person name="Ovreas L."/>
            <person name="Rohde M."/>
            <person name="Galperin M.Y."/>
            <person name="Jogler C."/>
        </authorList>
    </citation>
    <scope>NUCLEOTIDE SEQUENCE [LARGE SCALE GENOMIC DNA]</scope>
    <source>
        <strain evidence="3 4">Q31a</strain>
    </source>
</reference>